<evidence type="ECO:0000256" key="6">
    <source>
        <dbReference type="HAMAP-Rule" id="MF_00542"/>
    </source>
</evidence>
<comment type="similarity">
    <text evidence="6 7">Belongs to the acetokinase family.</text>
</comment>
<dbReference type="PANTHER" id="PTHR21060">
    <property type="entry name" value="ACETATE KINASE"/>
    <property type="match status" value="1"/>
</dbReference>
<gene>
    <name evidence="6 8" type="primary">buk</name>
    <name evidence="8" type="ORF">Ami103574_00400</name>
</gene>
<dbReference type="PRINTS" id="PR00471">
    <property type="entry name" value="ACETATEKNASE"/>
</dbReference>
<dbReference type="GO" id="GO:0008776">
    <property type="term" value="F:acetate kinase activity"/>
    <property type="evidence" value="ECO:0007669"/>
    <property type="project" value="TreeGrafter"/>
</dbReference>
<dbReference type="GO" id="GO:0006083">
    <property type="term" value="P:acetate metabolic process"/>
    <property type="evidence" value="ECO:0007669"/>
    <property type="project" value="TreeGrafter"/>
</dbReference>
<dbReference type="Proteomes" id="UP000466848">
    <property type="component" value="Chromosome"/>
</dbReference>
<dbReference type="InterPro" id="IPR043129">
    <property type="entry name" value="ATPase_NBD"/>
</dbReference>
<evidence type="ECO:0000256" key="3">
    <source>
        <dbReference type="ARBA" id="ARBA00022741"/>
    </source>
</evidence>
<dbReference type="KEGG" id="abut:Ami103574_00400"/>
<keyword evidence="3 6" id="KW-0547">Nucleotide-binding</keyword>
<dbReference type="GO" id="GO:0005524">
    <property type="term" value="F:ATP binding"/>
    <property type="evidence" value="ECO:0007669"/>
    <property type="project" value="UniProtKB-KW"/>
</dbReference>
<proteinExistence type="inferred from homology"/>
<dbReference type="EC" id="2.7.2.7" evidence="6"/>
<dbReference type="RefSeq" id="WP_163064780.1">
    <property type="nucleotide sequence ID" value="NZ_CP048649.1"/>
</dbReference>
<dbReference type="EMBL" id="CP048649">
    <property type="protein sequence ID" value="QIB67860.1"/>
    <property type="molecule type" value="Genomic_DNA"/>
</dbReference>
<dbReference type="AlphaFoldDB" id="A0A858BSC5"/>
<keyword evidence="5 6" id="KW-0067">ATP-binding</keyword>
<dbReference type="GO" id="GO:0047761">
    <property type="term" value="F:butyrate kinase activity"/>
    <property type="evidence" value="ECO:0007669"/>
    <property type="project" value="UniProtKB-UniRule"/>
</dbReference>
<evidence type="ECO:0000256" key="5">
    <source>
        <dbReference type="ARBA" id="ARBA00022840"/>
    </source>
</evidence>
<evidence type="ECO:0000256" key="1">
    <source>
        <dbReference type="ARBA" id="ARBA00022490"/>
    </source>
</evidence>
<dbReference type="NCBIfam" id="NF002834">
    <property type="entry name" value="PRK03011.1-5"/>
    <property type="match status" value="1"/>
</dbReference>
<evidence type="ECO:0000256" key="2">
    <source>
        <dbReference type="ARBA" id="ARBA00022679"/>
    </source>
</evidence>
<name>A0A858BSC5_9FIRM</name>
<keyword evidence="1 6" id="KW-0963">Cytoplasm</keyword>
<evidence type="ECO:0000256" key="4">
    <source>
        <dbReference type="ARBA" id="ARBA00022777"/>
    </source>
</evidence>
<evidence type="ECO:0000313" key="9">
    <source>
        <dbReference type="Proteomes" id="UP000466848"/>
    </source>
</evidence>
<comment type="subcellular location">
    <subcellularLocation>
        <location evidence="6">Cytoplasm</location>
    </subcellularLocation>
</comment>
<keyword evidence="2 6" id="KW-0808">Transferase</keyword>
<organism evidence="8 9">
    <name type="scientific">Aminipila butyrica</name>
    <dbReference type="NCBI Taxonomy" id="433296"/>
    <lineage>
        <taxon>Bacteria</taxon>
        <taxon>Bacillati</taxon>
        <taxon>Bacillota</taxon>
        <taxon>Clostridia</taxon>
        <taxon>Peptostreptococcales</taxon>
        <taxon>Anaerovoracaceae</taxon>
        <taxon>Aminipila</taxon>
    </lineage>
</organism>
<dbReference type="Gene3D" id="3.30.420.40">
    <property type="match status" value="2"/>
</dbReference>
<keyword evidence="9" id="KW-1185">Reference proteome</keyword>
<dbReference type="HAMAP" id="MF_00542">
    <property type="entry name" value="Butyrate_kinase"/>
    <property type="match status" value="1"/>
</dbReference>
<evidence type="ECO:0000313" key="8">
    <source>
        <dbReference type="EMBL" id="QIB67860.1"/>
    </source>
</evidence>
<comment type="catalytic activity">
    <reaction evidence="6">
        <text>butanoate + ATP = butanoyl phosphate + ADP</text>
        <dbReference type="Rhea" id="RHEA:13585"/>
        <dbReference type="ChEBI" id="CHEBI:17968"/>
        <dbReference type="ChEBI" id="CHEBI:30616"/>
        <dbReference type="ChEBI" id="CHEBI:58079"/>
        <dbReference type="ChEBI" id="CHEBI:456216"/>
        <dbReference type="EC" id="2.7.2.7"/>
    </reaction>
</comment>
<dbReference type="CDD" id="cd24011">
    <property type="entry name" value="ASKHA_NBD_BK"/>
    <property type="match status" value="1"/>
</dbReference>
<dbReference type="PIRSF" id="PIRSF036458">
    <property type="entry name" value="Butyrate_kin"/>
    <property type="match status" value="1"/>
</dbReference>
<dbReference type="PANTHER" id="PTHR21060:SF3">
    <property type="entry name" value="BUTYRATE KINASE 2-RELATED"/>
    <property type="match status" value="1"/>
</dbReference>
<accession>A0A858BSC5</accession>
<dbReference type="InterPro" id="IPR011245">
    <property type="entry name" value="Butyrate_kin"/>
</dbReference>
<protein>
    <recommendedName>
        <fullName evidence="6">Probable butyrate kinase</fullName>
        <shortName evidence="6">BK</shortName>
        <ecNumber evidence="6">2.7.2.7</ecNumber>
    </recommendedName>
    <alternativeName>
        <fullName evidence="6">Branched-chain carboxylic acid kinase</fullName>
    </alternativeName>
</protein>
<reference evidence="8 9" key="1">
    <citation type="submission" date="2020-02" db="EMBL/GenBank/DDBJ databases">
        <authorList>
            <person name="Kim Y.B."/>
            <person name="Roh S.W."/>
        </authorList>
    </citation>
    <scope>NUCLEOTIDE SEQUENCE [LARGE SCALE GENOMIC DNA]</scope>
    <source>
        <strain evidence="8 9">DSM 103574</strain>
    </source>
</reference>
<dbReference type="Pfam" id="PF00871">
    <property type="entry name" value="Acetate_kinase"/>
    <property type="match status" value="1"/>
</dbReference>
<evidence type="ECO:0000256" key="7">
    <source>
        <dbReference type="RuleBase" id="RU003835"/>
    </source>
</evidence>
<dbReference type="NCBIfam" id="TIGR02707">
    <property type="entry name" value="butyr_kinase"/>
    <property type="match status" value="1"/>
</dbReference>
<dbReference type="GO" id="GO:0005737">
    <property type="term" value="C:cytoplasm"/>
    <property type="evidence" value="ECO:0007669"/>
    <property type="project" value="UniProtKB-SubCell"/>
</dbReference>
<sequence length="355" mass="38956">MYKCFVINLGSTSTKVAYYEDEQCIKKETIDHPVAEISTFASFWEQDEYRTKLIEAFIADNGIAMDQLDAIVSRGGHTRPLESGTYRVNEEMLAQQASGQWGNHPSDLGSRIAYRMCQSCKAIPLIVDPPVTDEFEPIARISGHPLIERRSCFHALSQKATAKRYARENGLNYEDLNLVIAHLGGGISVAPHKKGRMIDGENGLEGDGAFSTNRTGSLPVGDLVRLCFSGKYTYNELIKMINGNGGLMAYMGTADVREVEEKSKTDQQAALYMDAMIYQVCKQIGGMATVLCGDIDAILLTGGIANSEYVVSKIKERCATIATIVVYPGENEMESLARGAVDGLRGIVPIREFRA</sequence>
<dbReference type="SUPFAM" id="SSF53067">
    <property type="entry name" value="Actin-like ATPase domain"/>
    <property type="match status" value="2"/>
</dbReference>
<dbReference type="InterPro" id="IPR000890">
    <property type="entry name" value="Aliphatic_acid_kin_short-chain"/>
</dbReference>
<keyword evidence="4 6" id="KW-0418">Kinase</keyword>